<evidence type="ECO:0000313" key="5">
    <source>
        <dbReference type="Proteomes" id="UP001485043"/>
    </source>
</evidence>
<keyword evidence="1" id="KW-0175">Coiled coil</keyword>
<keyword evidence="3" id="KW-0732">Signal</keyword>
<feature type="compositionally biased region" description="Polar residues" evidence="2">
    <location>
        <begin position="400"/>
        <end position="412"/>
    </location>
</feature>
<keyword evidence="5" id="KW-1185">Reference proteome</keyword>
<dbReference type="EMBL" id="JALJOV010001085">
    <property type="protein sequence ID" value="KAK9854804.1"/>
    <property type="molecule type" value="Genomic_DNA"/>
</dbReference>
<feature type="compositionally biased region" description="Polar residues" evidence="2">
    <location>
        <begin position="425"/>
        <end position="437"/>
    </location>
</feature>
<protein>
    <submittedName>
        <fullName evidence="4">Uncharacterized protein</fullName>
    </submittedName>
</protein>
<evidence type="ECO:0000256" key="3">
    <source>
        <dbReference type="SAM" id="SignalP"/>
    </source>
</evidence>
<gene>
    <name evidence="4" type="ORF">WJX84_005021</name>
</gene>
<organism evidence="4 5">
    <name type="scientific">Apatococcus fuscideae</name>
    <dbReference type="NCBI Taxonomy" id="2026836"/>
    <lineage>
        <taxon>Eukaryota</taxon>
        <taxon>Viridiplantae</taxon>
        <taxon>Chlorophyta</taxon>
        <taxon>core chlorophytes</taxon>
        <taxon>Trebouxiophyceae</taxon>
        <taxon>Chlorellales</taxon>
        <taxon>Chlorellaceae</taxon>
        <taxon>Apatococcus</taxon>
    </lineage>
</organism>
<dbReference type="InterPro" id="IPR040346">
    <property type="entry name" value="GEX1/Brambleberry"/>
</dbReference>
<dbReference type="PANTHER" id="PTHR33538:SF2">
    <property type="entry name" value="PROTEIN GAMETE EXPRESSED 1"/>
    <property type="match status" value="1"/>
</dbReference>
<comment type="caution">
    <text evidence="4">The sequence shown here is derived from an EMBL/GenBank/DDBJ whole genome shotgun (WGS) entry which is preliminary data.</text>
</comment>
<feature type="coiled-coil region" evidence="1">
    <location>
        <begin position="167"/>
        <end position="205"/>
    </location>
</feature>
<feature type="region of interest" description="Disordered" evidence="2">
    <location>
        <begin position="350"/>
        <end position="488"/>
    </location>
</feature>
<dbReference type="AlphaFoldDB" id="A0AAW1SQS8"/>
<dbReference type="Proteomes" id="UP001485043">
    <property type="component" value="Unassembled WGS sequence"/>
</dbReference>
<evidence type="ECO:0000313" key="4">
    <source>
        <dbReference type="EMBL" id="KAK9854804.1"/>
    </source>
</evidence>
<feature type="signal peptide" evidence="3">
    <location>
        <begin position="1"/>
        <end position="23"/>
    </location>
</feature>
<name>A0AAW1SQS8_9CHLO</name>
<evidence type="ECO:0000256" key="1">
    <source>
        <dbReference type="SAM" id="Coils"/>
    </source>
</evidence>
<sequence>MFYGSALLYGVAVAIYTAHSASAAFFGREPPREPQFEIVPLTVSNKGKDPLSALSQLSDEEGLFSRLFGTDCYSDMSDRHFNTFNEFFTNVDSMCLFLQNQDFQKHTEAVLNILSTGARQAADQLQSMNTSLGGQLRVVGRMGLMVDSLQQGQERVAAGVEKGIDSVQQLQSQAMNLDEKLAFAIRNEERMLQRQTDTLQNLAALDMAELERAASSNLRWKEAQEQARVLSQQQQEHLALQSQLLADLRHLADSSRGLQTAMDLVLDYEQRSHTALAHLLGRSWTSGDLLFHAACALAVLCAGSARRAKLATMAAPSRRTVPEMESHKLRAMQAFEAYVQQKDHEGTMASRQHNAALRRHRAGAAPQQPGSRSKKMPPGQPHRRAQQADRPAWDHPLANWASTGGAQPSHSTRAVGRRGPGRPTLQHTARSALSHQEQAAGPERTSSRGTARAAARSMPQRKASKRVAEDPAPSADGAESASKRRLAR</sequence>
<accession>A0AAW1SQS8</accession>
<feature type="chain" id="PRO_5043889711" evidence="3">
    <location>
        <begin position="24"/>
        <end position="488"/>
    </location>
</feature>
<evidence type="ECO:0000256" key="2">
    <source>
        <dbReference type="SAM" id="MobiDB-lite"/>
    </source>
</evidence>
<proteinExistence type="predicted"/>
<reference evidence="4 5" key="1">
    <citation type="journal article" date="2024" name="Nat. Commun.">
        <title>Phylogenomics reveals the evolutionary origins of lichenization in chlorophyte algae.</title>
        <authorList>
            <person name="Puginier C."/>
            <person name="Libourel C."/>
            <person name="Otte J."/>
            <person name="Skaloud P."/>
            <person name="Haon M."/>
            <person name="Grisel S."/>
            <person name="Petersen M."/>
            <person name="Berrin J.G."/>
            <person name="Delaux P.M."/>
            <person name="Dal Grande F."/>
            <person name="Keller J."/>
        </authorList>
    </citation>
    <scope>NUCLEOTIDE SEQUENCE [LARGE SCALE GENOMIC DNA]</scope>
    <source>
        <strain evidence="4 5">SAG 2523</strain>
    </source>
</reference>
<dbReference type="PANTHER" id="PTHR33538">
    <property type="entry name" value="PROTEIN GAMETE EXPRESSED 1"/>
    <property type="match status" value="1"/>
</dbReference>
<feature type="compositionally biased region" description="Low complexity" evidence="2">
    <location>
        <begin position="447"/>
        <end position="457"/>
    </location>
</feature>